<dbReference type="Proteomes" id="UP001174909">
    <property type="component" value="Unassembled WGS sequence"/>
</dbReference>
<dbReference type="PANTHER" id="PTHR21448:SF0">
    <property type="entry name" value="PROTEIN PHOSPHATASE 1 REGULATORY SUBUNIT 21"/>
    <property type="match status" value="1"/>
</dbReference>
<gene>
    <name evidence="4" type="ORF">GBAR_LOCUS12294</name>
</gene>
<feature type="signal peptide" evidence="2">
    <location>
        <begin position="1"/>
        <end position="20"/>
    </location>
</feature>
<evidence type="ECO:0000259" key="3">
    <source>
        <dbReference type="Pfam" id="PF10212"/>
    </source>
</evidence>
<evidence type="ECO:0000256" key="2">
    <source>
        <dbReference type="SAM" id="SignalP"/>
    </source>
</evidence>
<feature type="region of interest" description="Disordered" evidence="1">
    <location>
        <begin position="215"/>
        <end position="241"/>
    </location>
</feature>
<feature type="domain" description="Protein phosphatase 1 regulatory subunit 21 six-helix bundle" evidence="3">
    <location>
        <begin position="34"/>
        <end position="118"/>
    </location>
</feature>
<evidence type="ECO:0000313" key="5">
    <source>
        <dbReference type="Proteomes" id="UP001174909"/>
    </source>
</evidence>
<dbReference type="Pfam" id="PF10212">
    <property type="entry name" value="PPP1R21_helical"/>
    <property type="match status" value="1"/>
</dbReference>
<name>A0AA35S1N9_GEOBA</name>
<evidence type="ECO:0000313" key="4">
    <source>
        <dbReference type="EMBL" id="CAI8020566.1"/>
    </source>
</evidence>
<dbReference type="InterPro" id="IPR019348">
    <property type="entry name" value="PPP1R21_six_helix"/>
</dbReference>
<dbReference type="GO" id="GO:0005769">
    <property type="term" value="C:early endosome"/>
    <property type="evidence" value="ECO:0007669"/>
    <property type="project" value="TreeGrafter"/>
</dbReference>
<protein>
    <submittedName>
        <fullName evidence="4">Protein phosphatase 1 regulatory subunit 21</fullName>
    </submittedName>
</protein>
<evidence type="ECO:0000256" key="1">
    <source>
        <dbReference type="SAM" id="MobiDB-lite"/>
    </source>
</evidence>
<comment type="caution">
    <text evidence="4">The sequence shown here is derived from an EMBL/GenBank/DDBJ whole genome shotgun (WGS) entry which is preliminary data.</text>
</comment>
<dbReference type="GO" id="GO:0016020">
    <property type="term" value="C:membrane"/>
    <property type="evidence" value="ECO:0007669"/>
    <property type="project" value="TreeGrafter"/>
</dbReference>
<proteinExistence type="predicted"/>
<dbReference type="AlphaFoldDB" id="A0AA35S1N9"/>
<dbReference type="InterPro" id="IPR040024">
    <property type="entry name" value="PPP1R21"/>
</dbReference>
<dbReference type="PANTHER" id="PTHR21448">
    <property type="entry name" value="SMOOTH MUSCLE MYOSIN HEAVY CHAIN-RELATED"/>
    <property type="match status" value="1"/>
</dbReference>
<dbReference type="EMBL" id="CASHTH010001835">
    <property type="protein sequence ID" value="CAI8020566.1"/>
    <property type="molecule type" value="Genomic_DNA"/>
</dbReference>
<reference evidence="4" key="1">
    <citation type="submission" date="2023-03" db="EMBL/GenBank/DDBJ databases">
        <authorList>
            <person name="Steffen K."/>
            <person name="Cardenas P."/>
        </authorList>
    </citation>
    <scope>NUCLEOTIDE SEQUENCE</scope>
</reference>
<sequence length="289" mass="32271">MHACYSCFLAFILLCDGCTQYPVHIGPVEGVSVASLPVCLPRLKISIRDLHSVLEALHNLYSSKITFEYQLPSSSQKLNTTNECIVSVLSGLTLIALQICEVLEEHNEVFSAALSQSTPTSSQAKSSASSVVQRLRQRATSYIRTLNKECPESVPYTLALHHARCMSSSSEKRETLSKQVVSSQEMIVQLEQENERIKLDLQLLEVKYEKGQKKAKRLEEESSHQSSGGASGVLTPAQSRNSLGVRRSVMNELEKNSLGYTLPRGYYKSKLRHKKLIVKQLITMLRFVP</sequence>
<accession>A0AA35S1N9</accession>
<keyword evidence="5" id="KW-1185">Reference proteome</keyword>
<keyword evidence="2" id="KW-0732">Signal</keyword>
<feature type="chain" id="PRO_5041403691" evidence="2">
    <location>
        <begin position="21"/>
        <end position="289"/>
    </location>
</feature>
<organism evidence="4 5">
    <name type="scientific">Geodia barretti</name>
    <name type="common">Barrett's horny sponge</name>
    <dbReference type="NCBI Taxonomy" id="519541"/>
    <lineage>
        <taxon>Eukaryota</taxon>
        <taxon>Metazoa</taxon>
        <taxon>Porifera</taxon>
        <taxon>Demospongiae</taxon>
        <taxon>Heteroscleromorpha</taxon>
        <taxon>Tetractinellida</taxon>
        <taxon>Astrophorina</taxon>
        <taxon>Geodiidae</taxon>
        <taxon>Geodia</taxon>
    </lineage>
</organism>